<keyword evidence="1" id="KW-0472">Membrane</keyword>
<name>F9CWH8_9ARCH</name>
<keyword evidence="1" id="KW-1133">Transmembrane helix</keyword>
<dbReference type="RefSeq" id="WP_007550428.1">
    <property type="nucleotide sequence ID" value="NZ_AFPU01000001.1"/>
</dbReference>
<proteinExistence type="predicted"/>
<dbReference type="EMBL" id="AFPU01000001">
    <property type="protein sequence ID" value="EGP93630.1"/>
    <property type="molecule type" value="Genomic_DNA"/>
</dbReference>
<gene>
    <name evidence="2" type="ORF">MY1_0868</name>
</gene>
<evidence type="ECO:0000313" key="2">
    <source>
        <dbReference type="EMBL" id="EGP93630.1"/>
    </source>
</evidence>
<dbReference type="Proteomes" id="UP000004440">
    <property type="component" value="Unassembled WGS sequence"/>
</dbReference>
<keyword evidence="3" id="KW-1185">Reference proteome</keyword>
<organism evidence="2 3">
    <name type="scientific">Nitrosarchaeum koreense MY1</name>
    <dbReference type="NCBI Taxonomy" id="1001994"/>
    <lineage>
        <taxon>Archaea</taxon>
        <taxon>Nitrososphaerota</taxon>
        <taxon>Nitrososphaeria</taxon>
        <taxon>Nitrosopumilales</taxon>
        <taxon>Nitrosopumilaceae</taxon>
        <taxon>Nitrosarchaeum</taxon>
    </lineage>
</organism>
<dbReference type="AlphaFoldDB" id="F9CWH8"/>
<protein>
    <submittedName>
        <fullName evidence="2">Uncharacterized protein</fullName>
    </submittedName>
</protein>
<evidence type="ECO:0000256" key="1">
    <source>
        <dbReference type="SAM" id="Phobius"/>
    </source>
</evidence>
<reference evidence="2 3" key="1">
    <citation type="journal article" date="2011" name="J. Bacteriol.">
        <title>Genome Sequence of an Ammonia-Oxidizing Soil Archaeon, "Candidatus Nitrosoarchaeum koreensis" MY1.</title>
        <authorList>
            <person name="Kim B.K."/>
            <person name="Jung M.Y."/>
            <person name="Yu D.S."/>
            <person name="Park S.J."/>
            <person name="Oh T.K."/>
            <person name="Rhee S.K."/>
            <person name="Kim J.F."/>
        </authorList>
    </citation>
    <scope>NUCLEOTIDE SEQUENCE [LARGE SCALE GENOMIC DNA]</scope>
    <source>
        <strain evidence="2 3">MY1</strain>
    </source>
</reference>
<feature type="transmembrane region" description="Helical" evidence="1">
    <location>
        <begin position="6"/>
        <end position="24"/>
    </location>
</feature>
<comment type="caution">
    <text evidence="2">The sequence shown here is derived from an EMBL/GenBank/DDBJ whole genome shotgun (WGS) entry which is preliminary data.</text>
</comment>
<keyword evidence="1" id="KW-0812">Transmembrane</keyword>
<sequence>MKSYTILIAIIGGSIGIMAIIFGLDIGKMSISTQEYSLYVDPIIDKQSLFVTGRITIQNTGSKLLTNLHVNFGDGDTLDIKSLKPGEKIILSPPSDNSMQFVMINADNDIFVSKAYRELPKMVGMMGS</sequence>
<dbReference type="STRING" id="1001994.MY1_0868"/>
<evidence type="ECO:0000313" key="3">
    <source>
        <dbReference type="Proteomes" id="UP000004440"/>
    </source>
</evidence>
<accession>F9CWH8</accession>
<dbReference type="OrthoDB" id="10951at2157"/>